<keyword evidence="3" id="KW-1185">Reference proteome</keyword>
<dbReference type="AlphaFoldDB" id="A0A917EE94"/>
<proteinExistence type="predicted"/>
<accession>A0A917EE94</accession>
<feature type="region of interest" description="Disordered" evidence="1">
    <location>
        <begin position="82"/>
        <end position="102"/>
    </location>
</feature>
<gene>
    <name evidence="2" type="ORF">GCM10011390_50360</name>
</gene>
<dbReference type="Proteomes" id="UP000644699">
    <property type="component" value="Unassembled WGS sequence"/>
</dbReference>
<reference evidence="2" key="2">
    <citation type="submission" date="2020-09" db="EMBL/GenBank/DDBJ databases">
        <authorList>
            <person name="Sun Q."/>
            <person name="Zhou Y."/>
        </authorList>
    </citation>
    <scope>NUCLEOTIDE SEQUENCE</scope>
    <source>
        <strain evidence="2">CGMCC 1.15367</strain>
    </source>
</reference>
<evidence type="ECO:0000313" key="3">
    <source>
        <dbReference type="Proteomes" id="UP000644699"/>
    </source>
</evidence>
<evidence type="ECO:0000313" key="2">
    <source>
        <dbReference type="EMBL" id="GGE24859.1"/>
    </source>
</evidence>
<evidence type="ECO:0008006" key="4">
    <source>
        <dbReference type="Google" id="ProtNLM"/>
    </source>
</evidence>
<reference evidence="2" key="1">
    <citation type="journal article" date="2014" name="Int. J. Syst. Evol. Microbiol.">
        <title>Complete genome sequence of Corynebacterium casei LMG S-19264T (=DSM 44701T), isolated from a smear-ripened cheese.</title>
        <authorList>
            <consortium name="US DOE Joint Genome Institute (JGI-PGF)"/>
            <person name="Walter F."/>
            <person name="Albersmeier A."/>
            <person name="Kalinowski J."/>
            <person name="Ruckert C."/>
        </authorList>
    </citation>
    <scope>NUCLEOTIDE SEQUENCE</scope>
    <source>
        <strain evidence="2">CGMCC 1.15367</strain>
    </source>
</reference>
<protein>
    <recommendedName>
        <fullName evidence="4">Helix-turn-helix protein</fullName>
    </recommendedName>
</protein>
<name>A0A917EE94_9HYPH</name>
<dbReference type="RefSeq" id="WP_244639676.1">
    <property type="nucleotide sequence ID" value="NZ_BMIQ01000015.1"/>
</dbReference>
<comment type="caution">
    <text evidence="2">The sequence shown here is derived from an EMBL/GenBank/DDBJ whole genome shotgun (WGS) entry which is preliminary data.</text>
</comment>
<dbReference type="EMBL" id="BMIQ01000015">
    <property type="protein sequence ID" value="GGE24859.1"/>
    <property type="molecule type" value="Genomic_DNA"/>
</dbReference>
<sequence>MTAERYRMPVGMAALALVRSPVSGSGQAGEAHDLFEVAPAGAPHPDFAARAAIWRDQAAGLISVAEAQRRSANVGRAVERRAKSETVSVPRHARPAPSASRQYANAMATTAARDDRLVPQAKALLQVLRARCGKGRETATTKTTLAAIMSRSARSIGRYLRDLERFGYIRTSIRATARGLHTGLVIAISDAVAPFFEQPGALAAWLAEKPIALDTAFTGRAVSGFQGRTRLSPKNQTPNISILRDIRNRFGGKPRPVPDTV</sequence>
<evidence type="ECO:0000256" key="1">
    <source>
        <dbReference type="SAM" id="MobiDB-lite"/>
    </source>
</evidence>
<organism evidence="2 3">
    <name type="scientific">Aureimonas endophytica</name>
    <dbReference type="NCBI Taxonomy" id="2027858"/>
    <lineage>
        <taxon>Bacteria</taxon>
        <taxon>Pseudomonadati</taxon>
        <taxon>Pseudomonadota</taxon>
        <taxon>Alphaproteobacteria</taxon>
        <taxon>Hyphomicrobiales</taxon>
        <taxon>Aurantimonadaceae</taxon>
        <taxon>Aureimonas</taxon>
    </lineage>
</organism>